<evidence type="ECO:0000313" key="3">
    <source>
        <dbReference type="Proteomes" id="UP001430848"/>
    </source>
</evidence>
<name>A0ABR1PH14_DIAER</name>
<feature type="region of interest" description="Disordered" evidence="1">
    <location>
        <begin position="471"/>
        <end position="501"/>
    </location>
</feature>
<sequence length="548" mass="60686">MPKRPQPAEINSKSLESHMSELQIKDETELQPEQLQEGPVEVSGSTSIKPDATDLEEVEATNGMELKTPQDSLQVDMQDASASEDAGSGLVEPTQSPAPDNRSIFEKLFEEQERRKGTEFGQQYSKIKIAEKAAKRGEPSAVNQHDEPEMPPKDGLNPRHGLSIFRQLFPEQAESESANNEQELPRATHELLHPPEDSVMVSLRNEVRNWMSEEGQDQSSWPKPGEHGSHSTVVVISGTSPSLMDTDFYRIAPEGQHVEGWTGGLVKVIQAHDSISYEPLGQYYLMFHSRPPALAYVNEVWRLHELSRKMLHAPADSGREVAKGPLDQAPASPQPFLTDEERAAVRSFTLCSPHVTPSISVRMWNTQLVRELAAKSNIADILPTLRPEGSTPARVLLKLTSPDGQHGEGQGGLTADELWLTLRDDGRERSAPWMLANLSEGIMPVKPKFISEHYKITVRAEPVPVPLELDDGDGLHEELAGGPVAGPPPRKDGSGGDAGVDRNQRFRRFVLTFTQPAIARRFVRCWHKRVVYDALLDRSVVVDAVAIM</sequence>
<feature type="compositionally biased region" description="Basic and acidic residues" evidence="1">
    <location>
        <begin position="131"/>
        <end position="152"/>
    </location>
</feature>
<comment type="caution">
    <text evidence="2">The sequence shown here is derived from an EMBL/GenBank/DDBJ whole genome shotgun (WGS) entry which is preliminary data.</text>
</comment>
<evidence type="ECO:0000256" key="1">
    <source>
        <dbReference type="SAM" id="MobiDB-lite"/>
    </source>
</evidence>
<feature type="compositionally biased region" description="Basic and acidic residues" evidence="1">
    <location>
        <begin position="489"/>
        <end position="501"/>
    </location>
</feature>
<feature type="region of interest" description="Disordered" evidence="1">
    <location>
        <begin position="131"/>
        <end position="153"/>
    </location>
</feature>
<proteinExistence type="predicted"/>
<dbReference type="EMBL" id="JAKNSF020000009">
    <property type="protein sequence ID" value="KAK7736737.1"/>
    <property type="molecule type" value="Genomic_DNA"/>
</dbReference>
<reference evidence="2 3" key="1">
    <citation type="submission" date="2024-02" db="EMBL/GenBank/DDBJ databases">
        <title>De novo assembly and annotation of 12 fungi associated with fruit tree decline syndrome in Ontario, Canada.</title>
        <authorList>
            <person name="Sulman M."/>
            <person name="Ellouze W."/>
            <person name="Ilyukhin E."/>
        </authorList>
    </citation>
    <scope>NUCLEOTIDE SEQUENCE [LARGE SCALE GENOMIC DNA]</scope>
    <source>
        <strain evidence="2 3">M169</strain>
    </source>
</reference>
<feature type="compositionally biased region" description="Basic and acidic residues" evidence="1">
    <location>
        <begin position="15"/>
        <end position="28"/>
    </location>
</feature>
<feature type="region of interest" description="Disordered" evidence="1">
    <location>
        <begin position="1"/>
        <end position="101"/>
    </location>
</feature>
<protein>
    <submittedName>
        <fullName evidence="2">Uncharacterized protein</fullName>
    </submittedName>
</protein>
<keyword evidence="3" id="KW-1185">Reference proteome</keyword>
<dbReference type="Proteomes" id="UP001430848">
    <property type="component" value="Unassembled WGS sequence"/>
</dbReference>
<gene>
    <name evidence="2" type="ORF">SLS63_003084</name>
</gene>
<accession>A0ABR1PH14</accession>
<evidence type="ECO:0000313" key="2">
    <source>
        <dbReference type="EMBL" id="KAK7736737.1"/>
    </source>
</evidence>
<organism evidence="2 3">
    <name type="scientific">Diaporthe eres</name>
    <name type="common">Phomopsis oblonga</name>
    <dbReference type="NCBI Taxonomy" id="83184"/>
    <lineage>
        <taxon>Eukaryota</taxon>
        <taxon>Fungi</taxon>
        <taxon>Dikarya</taxon>
        <taxon>Ascomycota</taxon>
        <taxon>Pezizomycotina</taxon>
        <taxon>Sordariomycetes</taxon>
        <taxon>Sordariomycetidae</taxon>
        <taxon>Diaporthales</taxon>
        <taxon>Diaporthaceae</taxon>
        <taxon>Diaporthe</taxon>
        <taxon>Diaporthe eres species complex</taxon>
    </lineage>
</organism>